<gene>
    <name evidence="4" type="ORF">J2S59_002690</name>
</gene>
<organism evidence="4 5">
    <name type="scientific">Nocardioides massiliensis</name>
    <dbReference type="NCBI Taxonomy" id="1325935"/>
    <lineage>
        <taxon>Bacteria</taxon>
        <taxon>Bacillati</taxon>
        <taxon>Actinomycetota</taxon>
        <taxon>Actinomycetes</taxon>
        <taxon>Propionibacteriales</taxon>
        <taxon>Nocardioidaceae</taxon>
        <taxon>Nocardioides</taxon>
    </lineage>
</organism>
<feature type="domain" description="N-acetyltransferase" evidence="3">
    <location>
        <begin position="5"/>
        <end position="168"/>
    </location>
</feature>
<dbReference type="PROSITE" id="PS51186">
    <property type="entry name" value="GNAT"/>
    <property type="match status" value="2"/>
</dbReference>
<dbReference type="EMBL" id="JAUSQM010000001">
    <property type="protein sequence ID" value="MDP9822881.1"/>
    <property type="molecule type" value="Genomic_DNA"/>
</dbReference>
<dbReference type="InterPro" id="IPR000182">
    <property type="entry name" value="GNAT_dom"/>
</dbReference>
<dbReference type="RefSeq" id="WP_068119749.1">
    <property type="nucleotide sequence ID" value="NZ_CCXJ01000208.1"/>
</dbReference>
<dbReference type="CDD" id="cd04301">
    <property type="entry name" value="NAT_SF"/>
    <property type="match status" value="2"/>
</dbReference>
<protein>
    <submittedName>
        <fullName evidence="4">Mycothiol synthase</fullName>
    </submittedName>
</protein>
<evidence type="ECO:0000313" key="4">
    <source>
        <dbReference type="EMBL" id="MDP9822881.1"/>
    </source>
</evidence>
<keyword evidence="1" id="KW-0808">Transferase</keyword>
<dbReference type="Pfam" id="PF00583">
    <property type="entry name" value="Acetyltransf_1"/>
    <property type="match status" value="2"/>
</dbReference>
<dbReference type="Gene3D" id="3.40.630.30">
    <property type="match status" value="1"/>
</dbReference>
<sequence length="328" mass="36040">MTAPVRLRGLARADLPVLLALVQAIEVEDRTDEHYSLADLEEEYADPLLEPERDWIGAFADDVLVGYVQLTPRSPSEGRLTMYSGGGVHPERRGRGIGAQLVTALVDRMRDRHREQPGLEAVLLAGGLTSDKAQQRLFTTRGFVADRYRLVLGVDPLVPTTVPELPRGMRIRGYDPAADGEALRIAHNHAFLGHHPNFATWDEGMWRQWVTGNRNFRPDLSFLVVDDDADGGIAAYVQTNVYAAVEEATGRKEAYIAKVGTSPEHRGRGLASAVLRHTLDACHRAGLDRACLDVDSDNPSGAVGLYERAGFALEQHFTDYKLTAPPLG</sequence>
<reference evidence="4 5" key="1">
    <citation type="submission" date="2023-07" db="EMBL/GenBank/DDBJ databases">
        <title>Sequencing the genomes of 1000 actinobacteria strains.</title>
        <authorList>
            <person name="Klenk H.-P."/>
        </authorList>
    </citation>
    <scope>NUCLEOTIDE SEQUENCE [LARGE SCALE GENOMIC DNA]</scope>
    <source>
        <strain evidence="4 5">GD13</strain>
    </source>
</reference>
<evidence type="ECO:0000259" key="3">
    <source>
        <dbReference type="PROSITE" id="PS51186"/>
    </source>
</evidence>
<proteinExistence type="predicted"/>
<dbReference type="PANTHER" id="PTHR43877">
    <property type="entry name" value="AMINOALKYLPHOSPHONATE N-ACETYLTRANSFERASE-RELATED-RELATED"/>
    <property type="match status" value="1"/>
</dbReference>
<keyword evidence="5" id="KW-1185">Reference proteome</keyword>
<name>A0ABT9NR23_9ACTN</name>
<dbReference type="PANTHER" id="PTHR43877:SF2">
    <property type="entry name" value="AMINOALKYLPHOSPHONATE N-ACETYLTRANSFERASE-RELATED"/>
    <property type="match status" value="1"/>
</dbReference>
<dbReference type="InterPro" id="IPR050832">
    <property type="entry name" value="Bact_Acetyltransf"/>
</dbReference>
<dbReference type="Proteomes" id="UP001240447">
    <property type="component" value="Unassembled WGS sequence"/>
</dbReference>
<dbReference type="SUPFAM" id="SSF55729">
    <property type="entry name" value="Acyl-CoA N-acyltransferases (Nat)"/>
    <property type="match status" value="2"/>
</dbReference>
<evidence type="ECO:0000256" key="2">
    <source>
        <dbReference type="ARBA" id="ARBA00023315"/>
    </source>
</evidence>
<comment type="caution">
    <text evidence="4">The sequence shown here is derived from an EMBL/GenBank/DDBJ whole genome shotgun (WGS) entry which is preliminary data.</text>
</comment>
<dbReference type="InterPro" id="IPR016181">
    <property type="entry name" value="Acyl_CoA_acyltransferase"/>
</dbReference>
<accession>A0ABT9NR23</accession>
<keyword evidence="2" id="KW-0012">Acyltransferase</keyword>
<evidence type="ECO:0000313" key="5">
    <source>
        <dbReference type="Proteomes" id="UP001240447"/>
    </source>
</evidence>
<evidence type="ECO:0000256" key="1">
    <source>
        <dbReference type="ARBA" id="ARBA00022679"/>
    </source>
</evidence>
<feature type="domain" description="N-acetyltransferase" evidence="3">
    <location>
        <begin position="169"/>
        <end position="328"/>
    </location>
</feature>